<evidence type="ECO:0000256" key="3">
    <source>
        <dbReference type="ARBA" id="ARBA00022475"/>
    </source>
</evidence>
<evidence type="ECO:0000256" key="7">
    <source>
        <dbReference type="RuleBase" id="RU363032"/>
    </source>
</evidence>
<evidence type="ECO:0000256" key="5">
    <source>
        <dbReference type="ARBA" id="ARBA00022989"/>
    </source>
</evidence>
<feature type="transmembrane region" description="Helical" evidence="7">
    <location>
        <begin position="252"/>
        <end position="278"/>
    </location>
</feature>
<dbReference type="SUPFAM" id="SSF160964">
    <property type="entry name" value="MalF N-terminal region-like"/>
    <property type="match status" value="1"/>
</dbReference>
<dbReference type="InterPro" id="IPR000515">
    <property type="entry name" value="MetI-like"/>
</dbReference>
<feature type="transmembrane region" description="Helical" evidence="7">
    <location>
        <begin position="211"/>
        <end position="232"/>
    </location>
</feature>
<name>A0A3E2WW34_9FIRM</name>
<comment type="caution">
    <text evidence="9">The sequence shown here is derived from an EMBL/GenBank/DDBJ whole genome shotgun (WGS) entry which is preliminary data.</text>
</comment>
<dbReference type="CDD" id="cd06261">
    <property type="entry name" value="TM_PBP2"/>
    <property type="match status" value="1"/>
</dbReference>
<evidence type="ECO:0000256" key="2">
    <source>
        <dbReference type="ARBA" id="ARBA00022448"/>
    </source>
</evidence>
<dbReference type="EMBL" id="QVIA01000010">
    <property type="protein sequence ID" value="RGC32046.1"/>
    <property type="molecule type" value="Genomic_DNA"/>
</dbReference>
<dbReference type="AlphaFoldDB" id="A0A3E2WW34"/>
<protein>
    <submittedName>
        <fullName evidence="9">Sugar ABC transporter permease</fullName>
    </submittedName>
</protein>
<dbReference type="InterPro" id="IPR051393">
    <property type="entry name" value="ABC_transporter_permease"/>
</dbReference>
<dbReference type="GO" id="GO:0055085">
    <property type="term" value="P:transmembrane transport"/>
    <property type="evidence" value="ECO:0007669"/>
    <property type="project" value="InterPro"/>
</dbReference>
<feature type="transmembrane region" description="Helical" evidence="7">
    <location>
        <begin position="153"/>
        <end position="175"/>
    </location>
</feature>
<keyword evidence="4 7" id="KW-0812">Transmembrane</keyword>
<evidence type="ECO:0000256" key="6">
    <source>
        <dbReference type="ARBA" id="ARBA00023136"/>
    </source>
</evidence>
<accession>A0A3E2WW34</accession>
<keyword evidence="6 7" id="KW-0472">Membrane</keyword>
<comment type="subcellular location">
    <subcellularLocation>
        <location evidence="1 7">Cell membrane</location>
        <topology evidence="1 7">Multi-pass membrane protein</topology>
    </subcellularLocation>
</comment>
<gene>
    <name evidence="9" type="ORF">DWX41_10490</name>
</gene>
<evidence type="ECO:0000259" key="8">
    <source>
        <dbReference type="PROSITE" id="PS50928"/>
    </source>
</evidence>
<dbReference type="PROSITE" id="PS50928">
    <property type="entry name" value="ABC_TM1"/>
    <property type="match status" value="1"/>
</dbReference>
<dbReference type="Pfam" id="PF00528">
    <property type="entry name" value="BPD_transp_1"/>
    <property type="match status" value="1"/>
</dbReference>
<dbReference type="RefSeq" id="WP_025656565.1">
    <property type="nucleotide sequence ID" value="NZ_QVIA01000010.1"/>
</dbReference>
<evidence type="ECO:0000256" key="1">
    <source>
        <dbReference type="ARBA" id="ARBA00004651"/>
    </source>
</evidence>
<proteinExistence type="inferred from homology"/>
<dbReference type="GO" id="GO:0005886">
    <property type="term" value="C:plasma membrane"/>
    <property type="evidence" value="ECO:0007669"/>
    <property type="project" value="UniProtKB-SubCell"/>
</dbReference>
<feature type="domain" description="ABC transmembrane type-1" evidence="8">
    <location>
        <begin position="67"/>
        <end position="280"/>
    </location>
</feature>
<feature type="transmembrane region" description="Helical" evidence="7">
    <location>
        <begin position="12"/>
        <end position="33"/>
    </location>
</feature>
<dbReference type="SUPFAM" id="SSF161098">
    <property type="entry name" value="MetI-like"/>
    <property type="match status" value="1"/>
</dbReference>
<dbReference type="Proteomes" id="UP000261111">
    <property type="component" value="Unassembled WGS sequence"/>
</dbReference>
<organism evidence="9 10">
    <name type="scientific">Hungatella hathewayi</name>
    <dbReference type="NCBI Taxonomy" id="154046"/>
    <lineage>
        <taxon>Bacteria</taxon>
        <taxon>Bacillati</taxon>
        <taxon>Bacillota</taxon>
        <taxon>Clostridia</taxon>
        <taxon>Lachnospirales</taxon>
        <taxon>Lachnospiraceae</taxon>
        <taxon>Hungatella</taxon>
    </lineage>
</organism>
<evidence type="ECO:0000256" key="4">
    <source>
        <dbReference type="ARBA" id="ARBA00022692"/>
    </source>
</evidence>
<reference evidence="9 10" key="1">
    <citation type="submission" date="2018-08" db="EMBL/GenBank/DDBJ databases">
        <title>A genome reference for cultivated species of the human gut microbiota.</title>
        <authorList>
            <person name="Zou Y."/>
            <person name="Xue W."/>
            <person name="Luo G."/>
        </authorList>
    </citation>
    <scope>NUCLEOTIDE SEQUENCE [LARGE SCALE GENOMIC DNA]</scope>
    <source>
        <strain evidence="9 10">AF19-21</strain>
    </source>
</reference>
<evidence type="ECO:0000313" key="10">
    <source>
        <dbReference type="Proteomes" id="UP000261111"/>
    </source>
</evidence>
<dbReference type="PANTHER" id="PTHR30193:SF37">
    <property type="entry name" value="INNER MEMBRANE ABC TRANSPORTER PERMEASE PROTEIN YCJO"/>
    <property type="match status" value="1"/>
</dbReference>
<comment type="similarity">
    <text evidence="7">Belongs to the binding-protein-dependent transport system permease family.</text>
</comment>
<dbReference type="Gene3D" id="1.10.3720.10">
    <property type="entry name" value="MetI-like"/>
    <property type="match status" value="1"/>
</dbReference>
<keyword evidence="3" id="KW-1003">Cell membrane</keyword>
<dbReference type="PANTHER" id="PTHR30193">
    <property type="entry name" value="ABC TRANSPORTER PERMEASE PROTEIN"/>
    <property type="match status" value="1"/>
</dbReference>
<sequence length="287" mass="32477">MHPKRHLPRKRTMIFPYLVIAPAIILILIFKLYPIVLNIWSSFQGNDGFSTGNYARIFGDRNFWNSILTTFKFCIILIPVQIVISFGMALLVSQRLRGIGAFRTIYYLPVTVSITVACIMWNMMLNPTNGVVNSILMKLGMEPQQFFTSNKQALASIMMLCIWKGCGYLMMFLLAGIKDIDETVYESAKIDGASYWQSVFHIMLPMLKRTMAFVVINDTTSNLLLFAPMYMITKGGPQNSTNVLMYEVYKSAFIYGDSARAAASMSVLLLIVGIIVAVQFKFLNKEE</sequence>
<keyword evidence="2 7" id="KW-0813">Transport</keyword>
<evidence type="ECO:0000313" key="9">
    <source>
        <dbReference type="EMBL" id="RGC32046.1"/>
    </source>
</evidence>
<feature type="transmembrane region" description="Helical" evidence="7">
    <location>
        <begin position="70"/>
        <end position="92"/>
    </location>
</feature>
<dbReference type="GeneID" id="93335274"/>
<keyword evidence="5 7" id="KW-1133">Transmembrane helix</keyword>
<dbReference type="InterPro" id="IPR035906">
    <property type="entry name" value="MetI-like_sf"/>
</dbReference>
<feature type="transmembrane region" description="Helical" evidence="7">
    <location>
        <begin position="104"/>
        <end position="124"/>
    </location>
</feature>